<reference evidence="1 2" key="1">
    <citation type="submission" date="2019-02" db="EMBL/GenBank/DDBJ databases">
        <title>Deep-cultivation of Planctomycetes and their phenomic and genomic characterization uncovers novel biology.</title>
        <authorList>
            <person name="Wiegand S."/>
            <person name="Jogler M."/>
            <person name="Boedeker C."/>
            <person name="Pinto D."/>
            <person name="Vollmers J."/>
            <person name="Rivas-Marin E."/>
            <person name="Kohn T."/>
            <person name="Peeters S.H."/>
            <person name="Heuer A."/>
            <person name="Rast P."/>
            <person name="Oberbeckmann S."/>
            <person name="Bunk B."/>
            <person name="Jeske O."/>
            <person name="Meyerdierks A."/>
            <person name="Storesund J.E."/>
            <person name="Kallscheuer N."/>
            <person name="Luecker S."/>
            <person name="Lage O.M."/>
            <person name="Pohl T."/>
            <person name="Merkel B.J."/>
            <person name="Hornburger P."/>
            <person name="Mueller R.-W."/>
            <person name="Bruemmer F."/>
            <person name="Labrenz M."/>
            <person name="Spormann A.M."/>
            <person name="Op den Camp H."/>
            <person name="Overmann J."/>
            <person name="Amann R."/>
            <person name="Jetten M.S.M."/>
            <person name="Mascher T."/>
            <person name="Medema M.H."/>
            <person name="Devos D.P."/>
            <person name="Kaster A.-K."/>
            <person name="Ovreas L."/>
            <person name="Rohde M."/>
            <person name="Galperin M.Y."/>
            <person name="Jogler C."/>
        </authorList>
    </citation>
    <scope>NUCLEOTIDE SEQUENCE [LARGE SCALE GENOMIC DNA]</scope>
    <source>
        <strain evidence="1 2">ElP</strain>
    </source>
</reference>
<dbReference type="PANTHER" id="PTHR43737:SF1">
    <property type="entry name" value="DUF1501 DOMAIN-CONTAINING PROTEIN"/>
    <property type="match status" value="1"/>
</dbReference>
<evidence type="ECO:0008006" key="3">
    <source>
        <dbReference type="Google" id="ProtNLM"/>
    </source>
</evidence>
<keyword evidence="2" id="KW-1185">Reference proteome</keyword>
<dbReference type="AlphaFoldDB" id="A0A518H6H2"/>
<dbReference type="InterPro" id="IPR017850">
    <property type="entry name" value="Alkaline_phosphatase_core_sf"/>
</dbReference>
<accession>A0A518H6H2</accession>
<dbReference type="InterPro" id="IPR010869">
    <property type="entry name" value="DUF1501"/>
</dbReference>
<dbReference type="PANTHER" id="PTHR43737">
    <property type="entry name" value="BLL7424 PROTEIN"/>
    <property type="match status" value="1"/>
</dbReference>
<dbReference type="RefSeq" id="WP_197446253.1">
    <property type="nucleotide sequence ID" value="NZ_CP036426.1"/>
</dbReference>
<gene>
    <name evidence="1" type="ORF">ElP_43480</name>
</gene>
<sequence length="453" mass="49536">MPLMKCRGQQSRRDVLRVGSLALGGLGLPGLLSAREVSGRGGCETAVIVLFLHGGASQLETFDLKPEAPDGIRSVIRPIRSAVPGMDLCEHLSGLARISDRFTLIRSLNHAMSVHSDGQIEVMTGKAPTKVDPTSQSRGDHPDLGHITSHLRGLHPEGMPRYVAIPSALYATRPTYLGPGHAPFTVSDPSRDGFDPLKVAIDGGARSLEDRRGLLRQLDVLRRGVDRPASWDAMDRYQAQAFTLLTSSRVAEAFDLDREDAGLRDRNGRHRWGQGCLLARRLVEAETSIVSLFIDTPQDGPVFTNWDDHPGNAGRPGHFADYLRRRLAYLDQALSTLVADIAARGLDRRVLVVVTGEFGRTPRIRSGPPDGSQGRDHWPQAYSALVAGGGLRMGQVVGETDSEAAYPRERPVSPQDLLATVYRHLEIDTGHVFRDHLDRPFPILSEGRPIAEL</sequence>
<organism evidence="1 2">
    <name type="scientific">Tautonia plasticadhaerens</name>
    <dbReference type="NCBI Taxonomy" id="2527974"/>
    <lineage>
        <taxon>Bacteria</taxon>
        <taxon>Pseudomonadati</taxon>
        <taxon>Planctomycetota</taxon>
        <taxon>Planctomycetia</taxon>
        <taxon>Isosphaerales</taxon>
        <taxon>Isosphaeraceae</taxon>
        <taxon>Tautonia</taxon>
    </lineage>
</organism>
<protein>
    <recommendedName>
        <fullName evidence="3">Sulfatase</fullName>
    </recommendedName>
</protein>
<name>A0A518H6H2_9BACT</name>
<dbReference type="SUPFAM" id="SSF53649">
    <property type="entry name" value="Alkaline phosphatase-like"/>
    <property type="match status" value="1"/>
</dbReference>
<dbReference type="Proteomes" id="UP000317835">
    <property type="component" value="Chromosome"/>
</dbReference>
<dbReference type="EMBL" id="CP036426">
    <property type="protein sequence ID" value="QDV36424.1"/>
    <property type="molecule type" value="Genomic_DNA"/>
</dbReference>
<proteinExistence type="predicted"/>
<dbReference type="Pfam" id="PF07394">
    <property type="entry name" value="DUF1501"/>
    <property type="match status" value="1"/>
</dbReference>
<dbReference type="KEGG" id="tpla:ElP_43480"/>
<evidence type="ECO:0000313" key="2">
    <source>
        <dbReference type="Proteomes" id="UP000317835"/>
    </source>
</evidence>
<evidence type="ECO:0000313" key="1">
    <source>
        <dbReference type="EMBL" id="QDV36424.1"/>
    </source>
</evidence>